<dbReference type="GO" id="GO:0008965">
    <property type="term" value="F:phosphoenolpyruvate-protein phosphotransferase activity"/>
    <property type="evidence" value="ECO:0007669"/>
    <property type="project" value="UniProtKB-EC"/>
</dbReference>
<gene>
    <name evidence="2" type="primary">fryA_2</name>
    <name evidence="2" type="ORF">NCTC7102_01867</name>
</gene>
<evidence type="ECO:0000259" key="1">
    <source>
        <dbReference type="PROSITE" id="PS51094"/>
    </source>
</evidence>
<dbReference type="PROSITE" id="PS51094">
    <property type="entry name" value="PTS_EIIA_TYPE_2"/>
    <property type="match status" value="1"/>
</dbReference>
<dbReference type="EC" id="2.7.3.9" evidence="2"/>
<dbReference type="EMBL" id="LR133909">
    <property type="protein sequence ID" value="VDY39915.1"/>
    <property type="molecule type" value="Genomic_DNA"/>
</dbReference>
<dbReference type="Proteomes" id="UP000281393">
    <property type="component" value="Chromosome"/>
</dbReference>
<dbReference type="InterPro" id="IPR016152">
    <property type="entry name" value="PTrfase/Anion_transptr"/>
</dbReference>
<dbReference type="AlphaFoldDB" id="A0A447JEX5"/>
<name>A0A447JEX5_SALET</name>
<sequence>MGDVELVIMLTLGADEGINHVKVFSQLARKLVNKNFRQSLFAANDADSILALLKAELTF</sequence>
<reference evidence="2 3" key="1">
    <citation type="submission" date="2018-12" db="EMBL/GenBank/DDBJ databases">
        <authorList>
            <consortium name="Pathogen Informatics"/>
        </authorList>
    </citation>
    <scope>NUCLEOTIDE SEQUENCE [LARGE SCALE GENOMIC DNA]</scope>
    <source>
        <strain evidence="2 3">NCTC7102</strain>
    </source>
</reference>
<dbReference type="Pfam" id="PF00359">
    <property type="entry name" value="PTS_EIIA_2"/>
    <property type="match status" value="1"/>
</dbReference>
<protein>
    <submittedName>
        <fullName evidence="2">Phosphoenolpyruvate-protein phosphotransferase</fullName>
        <ecNumber evidence="2">2.7.3.9</ecNumber>
    </submittedName>
</protein>
<keyword evidence="2" id="KW-0670">Pyruvate</keyword>
<keyword evidence="2" id="KW-0808">Transferase</keyword>
<proteinExistence type="predicted"/>
<organism evidence="2 3">
    <name type="scientific">Salmonella enterica subsp. enterica serovar Daytona</name>
    <dbReference type="NCBI Taxonomy" id="1962639"/>
    <lineage>
        <taxon>Bacteria</taxon>
        <taxon>Pseudomonadati</taxon>
        <taxon>Pseudomonadota</taxon>
        <taxon>Gammaproteobacteria</taxon>
        <taxon>Enterobacterales</taxon>
        <taxon>Enterobacteriaceae</taxon>
        <taxon>Salmonella</taxon>
    </lineage>
</organism>
<evidence type="ECO:0000313" key="2">
    <source>
        <dbReference type="EMBL" id="VDY39915.1"/>
    </source>
</evidence>
<dbReference type="SUPFAM" id="SSF55804">
    <property type="entry name" value="Phoshotransferase/anion transport protein"/>
    <property type="match status" value="1"/>
</dbReference>
<dbReference type="Gene3D" id="3.40.930.10">
    <property type="entry name" value="Mannitol-specific EII, Chain A"/>
    <property type="match status" value="1"/>
</dbReference>
<evidence type="ECO:0000313" key="3">
    <source>
        <dbReference type="Proteomes" id="UP000281393"/>
    </source>
</evidence>
<feature type="domain" description="PTS EIIA type-2" evidence="1">
    <location>
        <begin position="1"/>
        <end position="56"/>
    </location>
</feature>
<accession>A0A447JEX5</accession>
<dbReference type="InterPro" id="IPR002178">
    <property type="entry name" value="PTS_EIIA_type-2_dom"/>
</dbReference>